<feature type="region of interest" description="Disordered" evidence="3">
    <location>
        <begin position="123"/>
        <end position="142"/>
    </location>
</feature>
<proteinExistence type="predicted"/>
<dbReference type="InterPro" id="IPR036291">
    <property type="entry name" value="NAD(P)-bd_dom_sf"/>
</dbReference>
<organism evidence="4 5">
    <name type="scientific">Apiospora phragmitis</name>
    <dbReference type="NCBI Taxonomy" id="2905665"/>
    <lineage>
        <taxon>Eukaryota</taxon>
        <taxon>Fungi</taxon>
        <taxon>Dikarya</taxon>
        <taxon>Ascomycota</taxon>
        <taxon>Pezizomycotina</taxon>
        <taxon>Sordariomycetes</taxon>
        <taxon>Xylariomycetidae</taxon>
        <taxon>Amphisphaeriales</taxon>
        <taxon>Apiosporaceae</taxon>
        <taxon>Apiospora</taxon>
    </lineage>
</organism>
<keyword evidence="5" id="KW-1185">Reference proteome</keyword>
<evidence type="ECO:0000313" key="5">
    <source>
        <dbReference type="Proteomes" id="UP001480595"/>
    </source>
</evidence>
<dbReference type="PANTHER" id="PTHR43647">
    <property type="entry name" value="DEHYDROGENASE"/>
    <property type="match status" value="1"/>
</dbReference>
<evidence type="ECO:0000256" key="3">
    <source>
        <dbReference type="SAM" id="MobiDB-lite"/>
    </source>
</evidence>
<accession>A0ABR1VXX5</accession>
<reference evidence="4 5" key="1">
    <citation type="submission" date="2023-01" db="EMBL/GenBank/DDBJ databases">
        <title>Analysis of 21 Apiospora genomes using comparative genomics revels a genus with tremendous synthesis potential of carbohydrate active enzymes and secondary metabolites.</title>
        <authorList>
            <person name="Sorensen T."/>
        </authorList>
    </citation>
    <scope>NUCLEOTIDE SEQUENCE [LARGE SCALE GENOMIC DNA]</scope>
    <source>
        <strain evidence="4 5">CBS 135458</strain>
    </source>
</reference>
<dbReference type="Proteomes" id="UP001480595">
    <property type="component" value="Unassembled WGS sequence"/>
</dbReference>
<comment type="caution">
    <text evidence="4">The sequence shown here is derived from an EMBL/GenBank/DDBJ whole genome shotgun (WGS) entry which is preliminary data.</text>
</comment>
<dbReference type="InterPro" id="IPR002347">
    <property type="entry name" value="SDR_fam"/>
</dbReference>
<dbReference type="InterPro" id="IPR051593">
    <property type="entry name" value="Ergosterol_Biosynth_ERG27"/>
</dbReference>
<gene>
    <name evidence="4" type="ORF">PG994_003382</name>
</gene>
<protein>
    <recommendedName>
        <fullName evidence="2">3beta-hydroxysteroid 3-dehydrogenase</fullName>
        <ecNumber evidence="2">1.1.1.270</ecNumber>
    </recommendedName>
</protein>
<evidence type="ECO:0000256" key="2">
    <source>
        <dbReference type="ARBA" id="ARBA00023621"/>
    </source>
</evidence>
<dbReference type="GeneID" id="92087854"/>
<name>A0ABR1VXX5_9PEZI</name>
<evidence type="ECO:0000313" key="4">
    <source>
        <dbReference type="EMBL" id="KAK8076110.1"/>
    </source>
</evidence>
<dbReference type="EMBL" id="JAQQWL010000004">
    <property type="protein sequence ID" value="KAK8076110.1"/>
    <property type="molecule type" value="Genomic_DNA"/>
</dbReference>
<dbReference type="EC" id="1.1.1.270" evidence="2"/>
<evidence type="ECO:0000256" key="1">
    <source>
        <dbReference type="ARBA" id="ARBA00023589"/>
    </source>
</evidence>
<sequence>MPATASKGTIVLTGANGGLGSAIAANVASSSLAADYRGIYGVRDPASAPALMRALQQNRSSHGHEVTTLHLEQLDSMRGFAASINARVSRQEIPPDPGARLERGLSRVRTADMVAPFAVIATKHGPREGEDRGSRQPHPRKEILGDGIEPIVKGTWSSSQGDPSWCSGIRRYAAPKLCLVMMIGELQESLDKDPLLGNICVLGVDPGWMATGIARRHPQYVFVRTIMPWVAALLSWLKPSGMFRTPARSAGDVVAAMLGNNSKGVYFKGARPAEVSAEARDRAKRLMVWRDSVGYARLREGETMLADWR</sequence>
<dbReference type="PANTHER" id="PTHR43647:SF2">
    <property type="entry name" value="DEHYDROGENASE"/>
    <property type="match status" value="1"/>
</dbReference>
<dbReference type="SUPFAM" id="SSF51735">
    <property type="entry name" value="NAD(P)-binding Rossmann-fold domains"/>
    <property type="match status" value="1"/>
</dbReference>
<comment type="pathway">
    <text evidence="1">Steroid biosynthesis; zymosterol biosynthesis; zymosterol from lanosterol: step 5/6.</text>
</comment>
<dbReference type="Gene3D" id="3.40.50.720">
    <property type="entry name" value="NAD(P)-binding Rossmann-like Domain"/>
    <property type="match status" value="2"/>
</dbReference>
<feature type="compositionally biased region" description="Basic and acidic residues" evidence="3">
    <location>
        <begin position="125"/>
        <end position="142"/>
    </location>
</feature>
<dbReference type="PRINTS" id="PR00081">
    <property type="entry name" value="GDHRDH"/>
</dbReference>
<dbReference type="RefSeq" id="XP_066719069.1">
    <property type="nucleotide sequence ID" value="XM_066854791.1"/>
</dbReference>